<sequence>MLEKVKPVLDTSYKPYASDGNQEEEKEPEFFRTDEGHLVLKRVAAFYTKVPMPCVVPNANKSIPPIVKYAAWVLIYMNS</sequence>
<dbReference type="Proteomes" id="UP001165960">
    <property type="component" value="Unassembled WGS sequence"/>
</dbReference>
<evidence type="ECO:0000313" key="2">
    <source>
        <dbReference type="Proteomes" id="UP001165960"/>
    </source>
</evidence>
<protein>
    <submittedName>
        <fullName evidence="1">Uncharacterized protein</fullName>
    </submittedName>
</protein>
<dbReference type="EMBL" id="QTSX02000774">
    <property type="protein sequence ID" value="KAJ9085230.1"/>
    <property type="molecule type" value="Genomic_DNA"/>
</dbReference>
<keyword evidence="2" id="KW-1185">Reference proteome</keyword>
<organism evidence="1 2">
    <name type="scientific">Entomophthora muscae</name>
    <dbReference type="NCBI Taxonomy" id="34485"/>
    <lineage>
        <taxon>Eukaryota</taxon>
        <taxon>Fungi</taxon>
        <taxon>Fungi incertae sedis</taxon>
        <taxon>Zoopagomycota</taxon>
        <taxon>Entomophthoromycotina</taxon>
        <taxon>Entomophthoromycetes</taxon>
        <taxon>Entomophthorales</taxon>
        <taxon>Entomophthoraceae</taxon>
        <taxon>Entomophthora</taxon>
    </lineage>
</organism>
<evidence type="ECO:0000313" key="1">
    <source>
        <dbReference type="EMBL" id="KAJ9085230.1"/>
    </source>
</evidence>
<proteinExistence type="predicted"/>
<comment type="caution">
    <text evidence="1">The sequence shown here is derived from an EMBL/GenBank/DDBJ whole genome shotgun (WGS) entry which is preliminary data.</text>
</comment>
<reference evidence="1" key="1">
    <citation type="submission" date="2022-04" db="EMBL/GenBank/DDBJ databases">
        <title>Genome of the entomopathogenic fungus Entomophthora muscae.</title>
        <authorList>
            <person name="Elya C."/>
            <person name="Lovett B.R."/>
            <person name="Lee E."/>
            <person name="Macias A.M."/>
            <person name="Hajek A.E."/>
            <person name="De Bivort B.L."/>
            <person name="Kasson M.T."/>
            <person name="De Fine Licht H.H."/>
            <person name="Stajich J.E."/>
        </authorList>
    </citation>
    <scope>NUCLEOTIDE SEQUENCE</scope>
    <source>
        <strain evidence="1">Berkeley</strain>
    </source>
</reference>
<accession>A0ACC2UER9</accession>
<gene>
    <name evidence="1" type="ORF">DSO57_1016032</name>
</gene>
<name>A0ACC2UER9_9FUNG</name>